<dbReference type="GO" id="GO:0046983">
    <property type="term" value="F:protein dimerization activity"/>
    <property type="evidence" value="ECO:0007669"/>
    <property type="project" value="InterPro"/>
</dbReference>
<dbReference type="OrthoDB" id="5778525at2759"/>
<reference evidence="2" key="1">
    <citation type="submission" date="2022-06" db="EMBL/GenBank/DDBJ databases">
        <title>Genome Sequence of Candolleomyces eurysporus.</title>
        <authorList>
            <person name="Buettner E."/>
        </authorList>
    </citation>
    <scope>NUCLEOTIDE SEQUENCE</scope>
    <source>
        <strain evidence="2">VTCC 930004</strain>
    </source>
</reference>
<gene>
    <name evidence="2" type="ORF">H1R20_g4994</name>
</gene>
<name>A0A9W8JBZ9_9AGAR</name>
<dbReference type="AlphaFoldDB" id="A0A9W8JBZ9"/>
<feature type="region of interest" description="Disordered" evidence="1">
    <location>
        <begin position="245"/>
        <end position="284"/>
    </location>
</feature>
<keyword evidence="3" id="KW-1185">Reference proteome</keyword>
<protein>
    <recommendedName>
        <fullName evidence="4">BHLH domain-containing protein</fullName>
    </recommendedName>
</protein>
<dbReference type="SUPFAM" id="SSF47459">
    <property type="entry name" value="HLH, helix-loop-helix DNA-binding domain"/>
    <property type="match status" value="1"/>
</dbReference>
<dbReference type="InterPro" id="IPR036638">
    <property type="entry name" value="HLH_DNA-bd_sf"/>
</dbReference>
<sequence>MLSFPPTAFPETAATTASVNPPTPNVIDSTCSEACHKIQLCSDTSLNKPTAGSTTPVLAKKADHIQSEQKRRANIRRGYEALCETFPALREAVREEEEDIQWAAALAAAGLANGGLKGKAPGKKRAAKKKEVEEGGNGSGAKDKINGQAGPRSDNVVLSKMIDYVNELLSESANLLAQLQKAQPALPPGVLPSLSANNSPRHCASQSFRLLPQDIVLLLHWCQRIPLAVQLQVLHRLSFPHLPSSKEQHLFDPSESPFSLATRGGRLASRARNPNPPSALPPSQ</sequence>
<evidence type="ECO:0000313" key="3">
    <source>
        <dbReference type="Proteomes" id="UP001140091"/>
    </source>
</evidence>
<comment type="caution">
    <text evidence="2">The sequence shown here is derived from an EMBL/GenBank/DDBJ whole genome shotgun (WGS) entry which is preliminary data.</text>
</comment>
<dbReference type="Proteomes" id="UP001140091">
    <property type="component" value="Unassembled WGS sequence"/>
</dbReference>
<evidence type="ECO:0000313" key="2">
    <source>
        <dbReference type="EMBL" id="KAJ2932116.1"/>
    </source>
</evidence>
<organism evidence="2 3">
    <name type="scientific">Candolleomyces eurysporus</name>
    <dbReference type="NCBI Taxonomy" id="2828524"/>
    <lineage>
        <taxon>Eukaryota</taxon>
        <taxon>Fungi</taxon>
        <taxon>Dikarya</taxon>
        <taxon>Basidiomycota</taxon>
        <taxon>Agaricomycotina</taxon>
        <taxon>Agaricomycetes</taxon>
        <taxon>Agaricomycetidae</taxon>
        <taxon>Agaricales</taxon>
        <taxon>Agaricineae</taxon>
        <taxon>Psathyrellaceae</taxon>
        <taxon>Candolleomyces</taxon>
    </lineage>
</organism>
<evidence type="ECO:0000256" key="1">
    <source>
        <dbReference type="SAM" id="MobiDB-lite"/>
    </source>
</evidence>
<proteinExistence type="predicted"/>
<feature type="compositionally biased region" description="Low complexity" evidence="1">
    <location>
        <begin position="1"/>
        <end position="17"/>
    </location>
</feature>
<dbReference type="EMBL" id="JANBPK010000781">
    <property type="protein sequence ID" value="KAJ2932116.1"/>
    <property type="molecule type" value="Genomic_DNA"/>
</dbReference>
<feature type="region of interest" description="Disordered" evidence="1">
    <location>
        <begin position="1"/>
        <end position="21"/>
    </location>
</feature>
<feature type="compositionally biased region" description="Pro residues" evidence="1">
    <location>
        <begin position="274"/>
        <end position="284"/>
    </location>
</feature>
<dbReference type="Gene3D" id="4.10.280.10">
    <property type="entry name" value="Helix-loop-helix DNA-binding domain"/>
    <property type="match status" value="1"/>
</dbReference>
<feature type="non-terminal residue" evidence="2">
    <location>
        <position position="1"/>
    </location>
</feature>
<evidence type="ECO:0008006" key="4">
    <source>
        <dbReference type="Google" id="ProtNLM"/>
    </source>
</evidence>
<feature type="region of interest" description="Disordered" evidence="1">
    <location>
        <begin position="114"/>
        <end position="152"/>
    </location>
</feature>
<accession>A0A9W8JBZ9</accession>